<evidence type="ECO:0000313" key="3">
    <source>
        <dbReference type="Proteomes" id="UP000649328"/>
    </source>
</evidence>
<keyword evidence="3" id="KW-1185">Reference proteome</keyword>
<evidence type="ECO:0000256" key="1">
    <source>
        <dbReference type="SAM" id="MobiDB-lite"/>
    </source>
</evidence>
<protein>
    <submittedName>
        <fullName evidence="2">Uncharacterized protein</fullName>
    </submittedName>
</protein>
<feature type="region of interest" description="Disordered" evidence="1">
    <location>
        <begin position="29"/>
        <end position="66"/>
    </location>
</feature>
<evidence type="ECO:0000313" key="2">
    <source>
        <dbReference type="EMBL" id="KAF7999866.1"/>
    </source>
</evidence>
<name>A0A8H7GNQ3_9ASCO</name>
<dbReference type="EMBL" id="JACBPP010000008">
    <property type="protein sequence ID" value="KAF7999866.1"/>
    <property type="molecule type" value="Genomic_DNA"/>
</dbReference>
<reference evidence="2" key="1">
    <citation type="submission" date="2020-10" db="EMBL/GenBank/DDBJ databases">
        <title>The Whole-Genome Sequence of Metschnikowia persimmonesis, a Novel Endophytic Yeast Species Isolated from Medicinal Plant Diospyros kaki Thumb.</title>
        <authorList>
            <person name="Rahmat E."/>
            <person name="Kang Y."/>
        </authorList>
    </citation>
    <scope>NUCLEOTIDE SEQUENCE</scope>
    <source>
        <strain evidence="2">KIOM G15050</strain>
    </source>
</reference>
<dbReference type="AlphaFoldDB" id="A0A8H7GNQ3"/>
<accession>A0A8H7GNQ3</accession>
<proteinExistence type="predicted"/>
<feature type="compositionally biased region" description="Polar residues" evidence="1">
    <location>
        <begin position="36"/>
        <end position="52"/>
    </location>
</feature>
<comment type="caution">
    <text evidence="2">The sequence shown here is derived from an EMBL/GenBank/DDBJ whole genome shotgun (WGS) entry which is preliminary data.</text>
</comment>
<sequence>MLAVLKAREKVCFDSASKSNETEITINDHAEFVDEQPSSGVGELQSNDNVNLQDMDAERKRKRPEA</sequence>
<organism evidence="2 3">
    <name type="scientific">Metschnikowia pulcherrima</name>
    <dbReference type="NCBI Taxonomy" id="27326"/>
    <lineage>
        <taxon>Eukaryota</taxon>
        <taxon>Fungi</taxon>
        <taxon>Dikarya</taxon>
        <taxon>Ascomycota</taxon>
        <taxon>Saccharomycotina</taxon>
        <taxon>Pichiomycetes</taxon>
        <taxon>Metschnikowiaceae</taxon>
        <taxon>Metschnikowia</taxon>
    </lineage>
</organism>
<dbReference type="Proteomes" id="UP000649328">
    <property type="component" value="Unassembled WGS sequence"/>
</dbReference>
<gene>
    <name evidence="2" type="ORF">HF325_005715</name>
</gene>
<feature type="compositionally biased region" description="Basic and acidic residues" evidence="1">
    <location>
        <begin position="56"/>
        <end position="66"/>
    </location>
</feature>